<evidence type="ECO:0000313" key="1">
    <source>
        <dbReference type="EMBL" id="EGC20150.1"/>
    </source>
</evidence>
<dbReference type="STRING" id="888743.HMPREF9141_1390"/>
<dbReference type="EMBL" id="AEWX01000018">
    <property type="protein sequence ID" value="EGC20150.1"/>
    <property type="molecule type" value="Genomic_DNA"/>
</dbReference>
<protein>
    <submittedName>
        <fullName evidence="1">Uncharacterized protein</fullName>
    </submittedName>
</protein>
<comment type="caution">
    <text evidence="1">The sequence shown here is derived from an EMBL/GenBank/DDBJ whole genome shotgun (WGS) entry which is preliminary data.</text>
</comment>
<accession>F0F723</accession>
<sequence length="95" mass="11372">MLPGIKSPNIWDYQLIFIYLQQIKNELMGTMSKIQELRARRRVYQAQKTKEYKQRIAAYLSDADKRILFSGEGFIRVPEEEAKREKIDVYPYLIQ</sequence>
<evidence type="ECO:0000313" key="2">
    <source>
        <dbReference type="Proteomes" id="UP000005697"/>
    </source>
</evidence>
<proteinExistence type="predicted"/>
<gene>
    <name evidence="1" type="ORF">HMPREF9141_1390</name>
</gene>
<dbReference type="HOGENOM" id="CLU_2651410_0_0_10"/>
<name>F0F723_9BACT</name>
<dbReference type="Proteomes" id="UP000005697">
    <property type="component" value="Unassembled WGS sequence"/>
</dbReference>
<keyword evidence="2" id="KW-1185">Reference proteome</keyword>
<dbReference type="AlphaFoldDB" id="F0F723"/>
<organism evidence="1 2">
    <name type="scientific">Prevotella multiformis DSM 16608</name>
    <dbReference type="NCBI Taxonomy" id="888743"/>
    <lineage>
        <taxon>Bacteria</taxon>
        <taxon>Pseudomonadati</taxon>
        <taxon>Bacteroidota</taxon>
        <taxon>Bacteroidia</taxon>
        <taxon>Bacteroidales</taxon>
        <taxon>Prevotellaceae</taxon>
        <taxon>Prevotella</taxon>
    </lineage>
</organism>
<reference evidence="1 2" key="1">
    <citation type="submission" date="2011-01" db="EMBL/GenBank/DDBJ databases">
        <authorList>
            <person name="Muzny D."/>
            <person name="Qin X."/>
            <person name="Deng J."/>
            <person name="Jiang H."/>
            <person name="Liu Y."/>
            <person name="Qu J."/>
            <person name="Song X.-Z."/>
            <person name="Zhang L."/>
            <person name="Thornton R."/>
            <person name="Coyle M."/>
            <person name="Francisco L."/>
            <person name="Jackson L."/>
            <person name="Javaid M."/>
            <person name="Korchina V."/>
            <person name="Kovar C."/>
            <person name="Mata R."/>
            <person name="Mathew T."/>
            <person name="Ngo R."/>
            <person name="Nguyen L."/>
            <person name="Nguyen N."/>
            <person name="Okwuonu G."/>
            <person name="Ongeri F."/>
            <person name="Pham C."/>
            <person name="Simmons D."/>
            <person name="Wilczek-Boney K."/>
            <person name="Hale W."/>
            <person name="Jakkamsetti A."/>
            <person name="Pham P."/>
            <person name="Ruth R."/>
            <person name="San Lucas F."/>
            <person name="Warren J."/>
            <person name="Zhang J."/>
            <person name="Zhao Z."/>
            <person name="Zhou C."/>
            <person name="Zhu D."/>
            <person name="Lee S."/>
            <person name="Bess C."/>
            <person name="Blankenburg K."/>
            <person name="Forbes L."/>
            <person name="Fu Q."/>
            <person name="Gubbala S."/>
            <person name="Hirani K."/>
            <person name="Jayaseelan J.C."/>
            <person name="Lara F."/>
            <person name="Munidasa M."/>
            <person name="Palculict T."/>
            <person name="Patil S."/>
            <person name="Pu L.-L."/>
            <person name="Saada N."/>
            <person name="Tang L."/>
            <person name="Weissenberger G."/>
            <person name="Zhu Y."/>
            <person name="Hemphill L."/>
            <person name="Shang Y."/>
            <person name="Youmans B."/>
            <person name="Ayvaz T."/>
            <person name="Ross M."/>
            <person name="Santibanez J."/>
            <person name="Aqrawi P."/>
            <person name="Gross S."/>
            <person name="Joshi V."/>
            <person name="Fowler G."/>
            <person name="Nazareth L."/>
            <person name="Reid J."/>
            <person name="Worley K."/>
            <person name="Petrosino J."/>
            <person name="Highlander S."/>
            <person name="Gibbs R."/>
        </authorList>
    </citation>
    <scope>NUCLEOTIDE SEQUENCE [LARGE SCALE GENOMIC DNA]</scope>
    <source>
        <strain evidence="1 2">DSM 16608</strain>
    </source>
</reference>